<protein>
    <submittedName>
        <fullName evidence="1">Uncharacterized protein</fullName>
    </submittedName>
</protein>
<gene>
    <name evidence="1" type="ORF">PCON_04202</name>
    <name evidence="2" type="ORF">PCON_10933</name>
</gene>
<dbReference type="Proteomes" id="UP000018144">
    <property type="component" value="Unassembled WGS sequence"/>
</dbReference>
<reference evidence="1 3" key="1">
    <citation type="journal article" date="2013" name="PLoS Genet.">
        <title>The genome and development-dependent transcriptomes of Pyronema confluens: a window into fungal evolution.</title>
        <authorList>
            <person name="Traeger S."/>
            <person name="Altegoer F."/>
            <person name="Freitag M."/>
            <person name="Gabaldon T."/>
            <person name="Kempken F."/>
            <person name="Kumar A."/>
            <person name="Marcet-Houben M."/>
            <person name="Poggeler S."/>
            <person name="Stajich J.E."/>
            <person name="Nowrousian M."/>
        </authorList>
    </citation>
    <scope>NUCLEOTIDE SEQUENCE [LARGE SCALE GENOMIC DNA]</scope>
    <source>
        <strain evidence="3">CBS 100304</strain>
        <strain evidence="1">CBS100304</strain>
        <tissue evidence="1">Vegetative mycelium</tissue>
    </source>
</reference>
<name>U4KUJ2_PYROM</name>
<sequence length="65" mass="7325">MVYSRQKCRMFSHSLAISAGGGIKKPTLRHTTSSFADKLQSFTSTLQSLKQHLHHCTFKPQLSYA</sequence>
<organism evidence="1 3">
    <name type="scientific">Pyronema omphalodes (strain CBS 100304)</name>
    <name type="common">Pyronema confluens</name>
    <dbReference type="NCBI Taxonomy" id="1076935"/>
    <lineage>
        <taxon>Eukaryota</taxon>
        <taxon>Fungi</taxon>
        <taxon>Dikarya</taxon>
        <taxon>Ascomycota</taxon>
        <taxon>Pezizomycotina</taxon>
        <taxon>Pezizomycetes</taxon>
        <taxon>Pezizales</taxon>
        <taxon>Pyronemataceae</taxon>
        <taxon>Pyronema</taxon>
    </lineage>
</organism>
<dbReference type="AlphaFoldDB" id="U4KUJ2"/>
<proteinExistence type="predicted"/>
<keyword evidence="3" id="KW-1185">Reference proteome</keyword>
<evidence type="ECO:0000313" key="2">
    <source>
        <dbReference type="EMBL" id="CCX11339.1"/>
    </source>
</evidence>
<accession>U4KUJ2</accession>
<dbReference type="EMBL" id="HF935224">
    <property type="protein sequence ID" value="CCX04988.1"/>
    <property type="molecule type" value="Genomic_DNA"/>
</dbReference>
<dbReference type="EMBL" id="HF935612">
    <property type="protein sequence ID" value="CCX11339.1"/>
    <property type="molecule type" value="Genomic_DNA"/>
</dbReference>
<evidence type="ECO:0000313" key="1">
    <source>
        <dbReference type="EMBL" id="CCX04988.1"/>
    </source>
</evidence>
<evidence type="ECO:0000313" key="3">
    <source>
        <dbReference type="Proteomes" id="UP000018144"/>
    </source>
</evidence>